<sequence length="13" mass="1399">MGQYPFGTRGSTP</sequence>
<dbReference type="EMBL" id="GBXM01071582">
    <property type="protein sequence ID" value="JAH36995.1"/>
    <property type="molecule type" value="Transcribed_RNA"/>
</dbReference>
<name>A0A0E9S8I8_ANGAN</name>
<organism evidence="1">
    <name type="scientific">Anguilla anguilla</name>
    <name type="common">European freshwater eel</name>
    <name type="synonym">Muraena anguilla</name>
    <dbReference type="NCBI Taxonomy" id="7936"/>
    <lineage>
        <taxon>Eukaryota</taxon>
        <taxon>Metazoa</taxon>
        <taxon>Chordata</taxon>
        <taxon>Craniata</taxon>
        <taxon>Vertebrata</taxon>
        <taxon>Euteleostomi</taxon>
        <taxon>Actinopterygii</taxon>
        <taxon>Neopterygii</taxon>
        <taxon>Teleostei</taxon>
        <taxon>Anguilliformes</taxon>
        <taxon>Anguillidae</taxon>
        <taxon>Anguilla</taxon>
    </lineage>
</organism>
<reference evidence="1" key="2">
    <citation type="journal article" date="2015" name="Fish Shellfish Immunol.">
        <title>Early steps in the European eel (Anguilla anguilla)-Vibrio vulnificus interaction in the gills: Role of the RtxA13 toxin.</title>
        <authorList>
            <person name="Callol A."/>
            <person name="Pajuelo D."/>
            <person name="Ebbesson L."/>
            <person name="Teles M."/>
            <person name="MacKenzie S."/>
            <person name="Amaro C."/>
        </authorList>
    </citation>
    <scope>NUCLEOTIDE SEQUENCE</scope>
</reference>
<proteinExistence type="predicted"/>
<evidence type="ECO:0000313" key="1">
    <source>
        <dbReference type="EMBL" id="JAH36995.1"/>
    </source>
</evidence>
<accession>A0A0E9S8I8</accession>
<protein>
    <submittedName>
        <fullName evidence="1">Uncharacterized protein</fullName>
    </submittedName>
</protein>
<reference evidence="1" key="1">
    <citation type="submission" date="2014-11" db="EMBL/GenBank/DDBJ databases">
        <authorList>
            <person name="Amaro Gonzalez C."/>
        </authorList>
    </citation>
    <scope>NUCLEOTIDE SEQUENCE</scope>
</reference>